<protein>
    <submittedName>
        <fullName evidence="4">FAD-binding protein</fullName>
    </submittedName>
</protein>
<gene>
    <name evidence="4" type="ORF">G4223_13255</name>
</gene>
<keyword evidence="2" id="KW-0560">Oxidoreductase</keyword>
<keyword evidence="1" id="KW-0285">Flavoprotein</keyword>
<dbReference type="GO" id="GO:0016491">
    <property type="term" value="F:oxidoreductase activity"/>
    <property type="evidence" value="ECO:0007669"/>
    <property type="project" value="UniProtKB-KW"/>
</dbReference>
<feature type="domain" description="FAD-dependent oxidoreductase 2 FAD-binding" evidence="3">
    <location>
        <begin position="60"/>
        <end position="248"/>
    </location>
</feature>
<keyword evidence="5" id="KW-1185">Reference proteome</keyword>
<evidence type="ECO:0000313" key="4">
    <source>
        <dbReference type="EMBL" id="NFV81080.1"/>
    </source>
</evidence>
<dbReference type="RefSeq" id="WP_163680538.1">
    <property type="nucleotide sequence ID" value="NZ_JAAIYP010000039.1"/>
</dbReference>
<organism evidence="4 5">
    <name type="scientific">Magnetospirillum aberrantis SpK</name>
    <dbReference type="NCBI Taxonomy" id="908842"/>
    <lineage>
        <taxon>Bacteria</taxon>
        <taxon>Pseudomonadati</taxon>
        <taxon>Pseudomonadota</taxon>
        <taxon>Alphaproteobacteria</taxon>
        <taxon>Rhodospirillales</taxon>
        <taxon>Rhodospirillaceae</taxon>
        <taxon>Magnetospirillum</taxon>
    </lineage>
</organism>
<reference evidence="4 5" key="1">
    <citation type="submission" date="2020-02" db="EMBL/GenBank/DDBJ databases">
        <authorList>
            <person name="Dziuba M."/>
            <person name="Kuznetsov B."/>
            <person name="Mardanov A."/>
            <person name="Ravin N."/>
            <person name="Grouzdev D."/>
        </authorList>
    </citation>
    <scope>NUCLEOTIDE SEQUENCE [LARGE SCALE GENOMIC DNA]</scope>
    <source>
        <strain evidence="4 5">SpK</strain>
    </source>
</reference>
<dbReference type="Pfam" id="PF00890">
    <property type="entry name" value="FAD_binding_2"/>
    <property type="match status" value="1"/>
</dbReference>
<evidence type="ECO:0000313" key="5">
    <source>
        <dbReference type="Proteomes" id="UP000480684"/>
    </source>
</evidence>
<proteinExistence type="predicted"/>
<dbReference type="Gene3D" id="3.50.50.60">
    <property type="entry name" value="FAD/NAD(P)-binding domain"/>
    <property type="match status" value="1"/>
</dbReference>
<dbReference type="InterPro" id="IPR036188">
    <property type="entry name" value="FAD/NAD-bd_sf"/>
</dbReference>
<dbReference type="InterPro" id="IPR003953">
    <property type="entry name" value="FAD-dep_OxRdtase_2_FAD-bd"/>
</dbReference>
<name>A0A7C9QUQ2_9PROT</name>
<evidence type="ECO:0000256" key="1">
    <source>
        <dbReference type="ARBA" id="ARBA00022630"/>
    </source>
</evidence>
<sequence>MGRQTFDLVVVGAGLAGLAATATAVAASGGARVALVHAGLGTFVYGAGGVADLGGVAADHPAVRDFRALVDAAGVPYDGDLGQSQLLPTILGTLLPVNLAPRSLWNGRVRSGTRAAVVGIAGLSAFDADFVAERLNRLACGCCYQARRIELPRQDGLPHSVLELANRFDRDPAFRQTLAEQLRRVAADYDVVLIPAILGQWSDAGQMAELETAVGCPVAEMATLPPSVAGLRLSNRLLAHLRGQGVDIFGGYPVTALEVENARCRGVHVATPGHARHFAASAVILASGPHSANLLPGWSGDQDSRRRPLDHQGRFLADNLYLAGALADPEARHGGNGRAIVGGHGAALAAFEREDDHATH</sequence>
<dbReference type="SUPFAM" id="SSF51905">
    <property type="entry name" value="FAD/NAD(P)-binding domain"/>
    <property type="match status" value="1"/>
</dbReference>
<evidence type="ECO:0000259" key="3">
    <source>
        <dbReference type="Pfam" id="PF00890"/>
    </source>
</evidence>
<accession>A0A7C9QUQ2</accession>
<dbReference type="AlphaFoldDB" id="A0A7C9QUQ2"/>
<dbReference type="Proteomes" id="UP000480684">
    <property type="component" value="Unassembled WGS sequence"/>
</dbReference>
<evidence type="ECO:0000256" key="2">
    <source>
        <dbReference type="ARBA" id="ARBA00023002"/>
    </source>
</evidence>
<dbReference type="EMBL" id="JAAIYP010000039">
    <property type="protein sequence ID" value="NFV81080.1"/>
    <property type="molecule type" value="Genomic_DNA"/>
</dbReference>
<comment type="caution">
    <text evidence="4">The sequence shown here is derived from an EMBL/GenBank/DDBJ whole genome shotgun (WGS) entry which is preliminary data.</text>
</comment>